<keyword evidence="5" id="KW-0539">Nucleus</keyword>
<dbReference type="SUPFAM" id="SSF46785">
    <property type="entry name" value="Winged helix' DNA-binding domain"/>
    <property type="match status" value="1"/>
</dbReference>
<dbReference type="PANTHER" id="PTHR12081">
    <property type="entry name" value="TRANSCRIPTION FACTOR E2F"/>
    <property type="match status" value="1"/>
</dbReference>
<keyword evidence="9" id="KW-1185">Reference proteome</keyword>
<dbReference type="InterPro" id="IPR036388">
    <property type="entry name" value="WH-like_DNA-bd_sf"/>
</dbReference>
<protein>
    <submittedName>
        <fullName evidence="8">E2F1 factor</fullName>
    </submittedName>
</protein>
<dbReference type="AlphaFoldDB" id="A0A7L3AZN5"/>
<evidence type="ECO:0000256" key="5">
    <source>
        <dbReference type="RuleBase" id="RU003796"/>
    </source>
</evidence>
<reference evidence="8 9" key="1">
    <citation type="submission" date="2019-09" db="EMBL/GenBank/DDBJ databases">
        <title>Bird 10,000 Genomes (B10K) Project - Family phase.</title>
        <authorList>
            <person name="Zhang G."/>
        </authorList>
    </citation>
    <scope>NUCLEOTIDE SEQUENCE [LARGE SCALE GENOMIC DNA]</scope>
    <source>
        <strain evidence="8">B10K-DU-003-42</strain>
        <tissue evidence="8">Mixed tissue sample</tissue>
    </source>
</reference>
<dbReference type="PANTHER" id="PTHR12081:SF43">
    <property type="entry name" value="TRANSCRIPTION FACTOR E2F1"/>
    <property type="match status" value="1"/>
</dbReference>
<feature type="non-terminal residue" evidence="8">
    <location>
        <position position="359"/>
    </location>
</feature>
<comment type="caution">
    <text evidence="8">The sequence shown here is derived from an EMBL/GenBank/DDBJ whole genome shotgun (WGS) entry which is preliminary data.</text>
</comment>
<dbReference type="Proteomes" id="UP000536260">
    <property type="component" value="Unassembled WGS sequence"/>
</dbReference>
<proteinExistence type="inferred from homology"/>
<dbReference type="SUPFAM" id="SSF144074">
    <property type="entry name" value="E2F-DP heterodimerization region"/>
    <property type="match status" value="1"/>
</dbReference>
<evidence type="ECO:0000259" key="7">
    <source>
        <dbReference type="SMART" id="SM01372"/>
    </source>
</evidence>
<organism evidence="8 9">
    <name type="scientific">Syrrhaptes paradoxus</name>
    <name type="common">Pallas's sandgrouse</name>
    <dbReference type="NCBI Taxonomy" id="302527"/>
    <lineage>
        <taxon>Eukaryota</taxon>
        <taxon>Metazoa</taxon>
        <taxon>Chordata</taxon>
        <taxon>Craniata</taxon>
        <taxon>Vertebrata</taxon>
        <taxon>Euteleostomi</taxon>
        <taxon>Archelosauria</taxon>
        <taxon>Archosauria</taxon>
        <taxon>Dinosauria</taxon>
        <taxon>Saurischia</taxon>
        <taxon>Theropoda</taxon>
        <taxon>Coelurosauria</taxon>
        <taxon>Aves</taxon>
        <taxon>Neognathae</taxon>
        <taxon>Neoaves</taxon>
        <taxon>Columbimorphae</taxon>
        <taxon>Pterocliformes</taxon>
        <taxon>Pteroclidae</taxon>
        <taxon>Syrrhaptes</taxon>
    </lineage>
</organism>
<feature type="region of interest" description="Disordered" evidence="6">
    <location>
        <begin position="23"/>
        <end position="46"/>
    </location>
</feature>
<keyword evidence="4 5" id="KW-0804">Transcription</keyword>
<evidence type="ECO:0000256" key="3">
    <source>
        <dbReference type="ARBA" id="ARBA00023125"/>
    </source>
</evidence>
<dbReference type="InterPro" id="IPR036390">
    <property type="entry name" value="WH_DNA-bd_sf"/>
</dbReference>
<evidence type="ECO:0000313" key="8">
    <source>
        <dbReference type="EMBL" id="NXT23675.1"/>
    </source>
</evidence>
<keyword evidence="3 5" id="KW-0238">DNA-binding</keyword>
<dbReference type="Gene3D" id="1.10.10.10">
    <property type="entry name" value="Winged helix-like DNA-binding domain superfamily/Winged helix DNA-binding domain"/>
    <property type="match status" value="1"/>
</dbReference>
<dbReference type="InterPro" id="IPR037241">
    <property type="entry name" value="E2F-DP_heterodim"/>
</dbReference>
<dbReference type="InterPro" id="IPR015633">
    <property type="entry name" value="E2F"/>
</dbReference>
<feature type="domain" description="E2F/DP family winged-helix DNA-binding" evidence="7">
    <location>
        <begin position="47"/>
        <end position="112"/>
    </location>
</feature>
<gene>
    <name evidence="8" type="primary">E2f1</name>
    <name evidence="8" type="ORF">SYRPAR_R06320</name>
</gene>
<comment type="subcellular location">
    <subcellularLocation>
        <location evidence="5">Nucleus</location>
    </subcellularLocation>
</comment>
<evidence type="ECO:0000256" key="4">
    <source>
        <dbReference type="ARBA" id="ARBA00023163"/>
    </source>
</evidence>
<feature type="non-terminal residue" evidence="8">
    <location>
        <position position="1"/>
    </location>
</feature>
<dbReference type="FunFam" id="1.10.10.10:FF:000008">
    <property type="entry name" value="E2F transcription factor 1"/>
    <property type="match status" value="1"/>
</dbReference>
<evidence type="ECO:0000256" key="2">
    <source>
        <dbReference type="ARBA" id="ARBA00023015"/>
    </source>
</evidence>
<accession>A0A7L3AZN5</accession>
<name>A0A7L3AZN5_9AVES</name>
<evidence type="ECO:0000256" key="1">
    <source>
        <dbReference type="ARBA" id="ARBA00010940"/>
    </source>
</evidence>
<dbReference type="GO" id="GO:0000978">
    <property type="term" value="F:RNA polymerase II cis-regulatory region sequence-specific DNA binding"/>
    <property type="evidence" value="ECO:0007669"/>
    <property type="project" value="InterPro"/>
</dbReference>
<dbReference type="GO" id="GO:0035189">
    <property type="term" value="C:Rb-E2F complex"/>
    <property type="evidence" value="ECO:0007669"/>
    <property type="project" value="TreeGrafter"/>
</dbReference>
<dbReference type="InterPro" id="IPR003316">
    <property type="entry name" value="E2F_WHTH_DNA-bd_dom"/>
</dbReference>
<dbReference type="Gene3D" id="6.10.250.540">
    <property type="match status" value="1"/>
</dbReference>
<dbReference type="Pfam" id="PF16421">
    <property type="entry name" value="E2F_CC-MB"/>
    <property type="match status" value="1"/>
</dbReference>
<sequence length="359" mass="39652">SPVPPSQVKRKLNLETDHQYIAESLPVGRGKARNPVKGAKSPGEKSRYETSLNLTTKRFLELLSQSPDGVVDLNWAAEVLKVQKRRIYDITNVLEGIQLITKKSKNNIQWLGSQAMVGAPGRHRLLEKELRELQAAERQLDDLIQMCTVQLRLLTEDPANQQYPWHPCVCSLTHRTAAYVTCQDLRSIVDPSEQMVMVIKAPPETQLQVSDPAEAFQVSVRSTQGPIDVFLCPEDSSGVCSPVKSPFKAPAEESSTSRSQPRASPLLHPAQDVNMPLTLLPGTSALPGKCLGEEVSLSPLASMDALLEQSREDFSGFLADEFINLSPPQAQDYHFGLEEGEGISELFDCDFGDFTPLDF</sequence>
<dbReference type="CDD" id="cd14660">
    <property type="entry name" value="E2F_DD"/>
    <property type="match status" value="1"/>
</dbReference>
<keyword evidence="2 5" id="KW-0805">Transcription regulation</keyword>
<dbReference type="InterPro" id="IPR032198">
    <property type="entry name" value="E2F_CC-MB"/>
</dbReference>
<feature type="compositionally biased region" description="Polar residues" evidence="6">
    <location>
        <begin position="253"/>
        <end position="262"/>
    </location>
</feature>
<feature type="region of interest" description="Disordered" evidence="6">
    <location>
        <begin position="242"/>
        <end position="267"/>
    </location>
</feature>
<evidence type="ECO:0000313" key="9">
    <source>
        <dbReference type="Proteomes" id="UP000536260"/>
    </source>
</evidence>
<dbReference type="GO" id="GO:0000981">
    <property type="term" value="F:DNA-binding transcription factor activity, RNA polymerase II-specific"/>
    <property type="evidence" value="ECO:0007669"/>
    <property type="project" value="TreeGrafter"/>
</dbReference>
<evidence type="ECO:0000256" key="6">
    <source>
        <dbReference type="SAM" id="MobiDB-lite"/>
    </source>
</evidence>
<dbReference type="Pfam" id="PF02319">
    <property type="entry name" value="WHD_E2F_TDP"/>
    <property type="match status" value="1"/>
</dbReference>
<dbReference type="GO" id="GO:0046983">
    <property type="term" value="F:protein dimerization activity"/>
    <property type="evidence" value="ECO:0007669"/>
    <property type="project" value="InterPro"/>
</dbReference>
<comment type="similarity">
    <text evidence="1 5">Belongs to the E2F/DP family.</text>
</comment>
<dbReference type="SMART" id="SM01372">
    <property type="entry name" value="E2F_TDP"/>
    <property type="match status" value="1"/>
</dbReference>
<dbReference type="EMBL" id="VZTO01013605">
    <property type="protein sequence ID" value="NXT23675.1"/>
    <property type="molecule type" value="Genomic_DNA"/>
</dbReference>